<feature type="transmembrane region" description="Helical" evidence="6">
    <location>
        <begin position="309"/>
        <end position="326"/>
    </location>
</feature>
<evidence type="ECO:0000256" key="2">
    <source>
        <dbReference type="ARBA" id="ARBA00022475"/>
    </source>
</evidence>
<dbReference type="AlphaFoldDB" id="U2KK06"/>
<keyword evidence="3 6" id="KW-0812">Transmembrane</keyword>
<dbReference type="InterPro" id="IPR004477">
    <property type="entry name" value="ComEC_N"/>
</dbReference>
<feature type="transmembrane region" description="Helical" evidence="6">
    <location>
        <begin position="488"/>
        <end position="507"/>
    </location>
</feature>
<evidence type="ECO:0000256" key="4">
    <source>
        <dbReference type="ARBA" id="ARBA00022989"/>
    </source>
</evidence>
<protein>
    <submittedName>
        <fullName evidence="9">Competence protein</fullName>
    </submittedName>
</protein>
<evidence type="ECO:0000259" key="8">
    <source>
        <dbReference type="Pfam" id="PF13567"/>
    </source>
</evidence>
<name>U2KK06_9BACT</name>
<organism evidence="9 10">
    <name type="scientific">Hoylesella pleuritidis F0068</name>
    <dbReference type="NCBI Taxonomy" id="1081904"/>
    <lineage>
        <taxon>Bacteria</taxon>
        <taxon>Pseudomonadati</taxon>
        <taxon>Bacteroidota</taxon>
        <taxon>Bacteroidia</taxon>
        <taxon>Bacteroidales</taxon>
        <taxon>Prevotellaceae</taxon>
        <taxon>Hoylesella</taxon>
    </lineage>
</organism>
<evidence type="ECO:0000256" key="3">
    <source>
        <dbReference type="ARBA" id="ARBA00022692"/>
    </source>
</evidence>
<keyword evidence="4 6" id="KW-1133">Transmembrane helix</keyword>
<feature type="transmembrane region" description="Helical" evidence="6">
    <location>
        <begin position="61"/>
        <end position="77"/>
    </location>
</feature>
<evidence type="ECO:0000313" key="9">
    <source>
        <dbReference type="EMBL" id="ERJ98821.1"/>
    </source>
</evidence>
<evidence type="ECO:0000256" key="1">
    <source>
        <dbReference type="ARBA" id="ARBA00004651"/>
    </source>
</evidence>
<dbReference type="GO" id="GO:0005886">
    <property type="term" value="C:plasma membrane"/>
    <property type="evidence" value="ECO:0007669"/>
    <property type="project" value="UniProtKB-SubCell"/>
</dbReference>
<dbReference type="Proteomes" id="UP000016600">
    <property type="component" value="Unassembled WGS sequence"/>
</dbReference>
<feature type="transmembrane region" description="Helical" evidence="6">
    <location>
        <begin position="419"/>
        <end position="445"/>
    </location>
</feature>
<dbReference type="Pfam" id="PF03772">
    <property type="entry name" value="Competence"/>
    <property type="match status" value="1"/>
</dbReference>
<gene>
    <name evidence="9" type="ORF">HMPREF1218_0668</name>
</gene>
<feature type="domain" description="DUF4131" evidence="8">
    <location>
        <begin position="34"/>
        <end position="186"/>
    </location>
</feature>
<feature type="transmembrane region" description="Helical" evidence="6">
    <location>
        <begin position="457"/>
        <end position="476"/>
    </location>
</feature>
<dbReference type="PANTHER" id="PTHR30619">
    <property type="entry name" value="DNA INTERNALIZATION/COMPETENCE PROTEIN COMEC/REC2"/>
    <property type="match status" value="1"/>
</dbReference>
<evidence type="ECO:0000313" key="10">
    <source>
        <dbReference type="Proteomes" id="UP000016600"/>
    </source>
</evidence>
<comment type="caution">
    <text evidence="9">The sequence shown here is derived from an EMBL/GenBank/DDBJ whole genome shotgun (WGS) entry which is preliminary data.</text>
</comment>
<dbReference type="InterPro" id="IPR052159">
    <property type="entry name" value="Competence_DNA_uptake"/>
</dbReference>
<feature type="transmembrane region" description="Helical" evidence="6">
    <location>
        <begin position="386"/>
        <end position="413"/>
    </location>
</feature>
<comment type="subcellular location">
    <subcellularLocation>
        <location evidence="1">Cell membrane</location>
        <topology evidence="1">Multi-pass membrane protein</topology>
    </subcellularLocation>
</comment>
<keyword evidence="2" id="KW-1003">Cell membrane</keyword>
<evidence type="ECO:0000259" key="7">
    <source>
        <dbReference type="Pfam" id="PF03772"/>
    </source>
</evidence>
<reference evidence="9 10" key="1">
    <citation type="submission" date="2013-08" db="EMBL/GenBank/DDBJ databases">
        <authorList>
            <person name="Durkin A.S."/>
            <person name="Haft D.R."/>
            <person name="McCorrison J."/>
            <person name="Torralba M."/>
            <person name="Gillis M."/>
            <person name="Haft D.H."/>
            <person name="Methe B."/>
            <person name="Sutton G."/>
            <person name="Nelson K.E."/>
        </authorList>
    </citation>
    <scope>NUCLEOTIDE SEQUENCE [LARGE SCALE GENOMIC DNA]</scope>
    <source>
        <strain evidence="9 10">F0068</strain>
    </source>
</reference>
<feature type="transmembrane region" description="Helical" evidence="6">
    <location>
        <begin position="12"/>
        <end position="29"/>
    </location>
</feature>
<dbReference type="EMBL" id="AWET01000045">
    <property type="protein sequence ID" value="ERJ98821.1"/>
    <property type="molecule type" value="Genomic_DNA"/>
</dbReference>
<feature type="transmembrane region" description="Helical" evidence="6">
    <location>
        <begin position="261"/>
        <end position="280"/>
    </location>
</feature>
<feature type="domain" description="ComEC/Rec2-related protein" evidence="7">
    <location>
        <begin position="237"/>
        <end position="502"/>
    </location>
</feature>
<dbReference type="NCBIfam" id="TIGR00360">
    <property type="entry name" value="ComEC_N-term"/>
    <property type="match status" value="1"/>
</dbReference>
<dbReference type="InterPro" id="IPR025405">
    <property type="entry name" value="DUF4131"/>
</dbReference>
<sequence>MDTNGKIQLFPLLRIAVVLCAGIIVGDGVGGRVPLWLWLSILGLLLFPLCFTRFKPVIETCLIFFAVFVLGIWITVLKEGRLRVVLPEKEVEYEAIVTSQPVVRGKVIRFDMLITRCANSRCEQPLRVKAALLRDTVEGRYRQISIGDALMARSVLTHPTQFYPQSHFDYGRWLQVHGFVAETFIYYTQWREILPDCSVLSGWERIRLSALRLRQQLTDRYVVGGIDGEARAVVAAMTLGDKSELSRDIKEAYSIAGGSHILALSGLHLGIIYAFLTLLFPRRRWRMVTQGFVLSSIWGYVILVGMSPSVVRAAVMISIYVVASLLGRNRMSVNALSLAAIVMLISNPLDLWDVGFQLSFAAVLAIFILFRPIYNMLPDRLPSSLCVVKILWSMVAVSVAAQVGTAPLVAFYFGRFSCYFLLTNFLVIPAAMIILYSSFAMFALAPFVTIQKYLANFILLVAECLNGGVFHIAALPGAAIEGININQWQLILIYLLIVCVYIAVHYVRKIYRRSLI</sequence>
<feature type="transmembrane region" description="Helical" evidence="6">
    <location>
        <begin position="355"/>
        <end position="374"/>
    </location>
</feature>
<dbReference type="Pfam" id="PF13567">
    <property type="entry name" value="DUF4131"/>
    <property type="match status" value="1"/>
</dbReference>
<evidence type="ECO:0000256" key="6">
    <source>
        <dbReference type="SAM" id="Phobius"/>
    </source>
</evidence>
<keyword evidence="10" id="KW-1185">Reference proteome</keyword>
<keyword evidence="5 6" id="KW-0472">Membrane</keyword>
<proteinExistence type="predicted"/>
<dbReference type="RefSeq" id="WP_021584684.1">
    <property type="nucleotide sequence ID" value="NZ_AWET01000045.1"/>
</dbReference>
<accession>U2KK06</accession>
<dbReference type="PANTHER" id="PTHR30619:SF1">
    <property type="entry name" value="RECOMBINATION PROTEIN 2"/>
    <property type="match status" value="1"/>
</dbReference>
<evidence type="ECO:0000256" key="5">
    <source>
        <dbReference type="ARBA" id="ARBA00023136"/>
    </source>
</evidence>
<dbReference type="PATRIC" id="fig|1081904.3.peg.2099"/>
<feature type="transmembrane region" description="Helical" evidence="6">
    <location>
        <begin position="35"/>
        <end position="54"/>
    </location>
</feature>